<accession>A0A2A4GWI2</accession>
<feature type="domain" description="Radical SAM core" evidence="4">
    <location>
        <begin position="18"/>
        <end position="243"/>
    </location>
</feature>
<evidence type="ECO:0000313" key="5">
    <source>
        <dbReference type="EMBL" id="PCF54899.1"/>
    </source>
</evidence>
<dbReference type="GO" id="GO:0051536">
    <property type="term" value="F:iron-sulfur cluster binding"/>
    <property type="evidence" value="ECO:0007669"/>
    <property type="project" value="UniProtKB-KW"/>
</dbReference>
<evidence type="ECO:0000313" key="6">
    <source>
        <dbReference type="Proteomes" id="UP000218335"/>
    </source>
</evidence>
<reference evidence="5 6" key="1">
    <citation type="journal article" date="2017" name="PLoS ONE">
        <title>Development of a real-time PCR for detection of Staphylococcus pseudintermedius using a novel automated comparison of whole-genome sequences.</title>
        <authorList>
            <person name="Verstappen K.M."/>
            <person name="Huijbregts L."/>
            <person name="Spaninks M."/>
            <person name="Wagenaar J.A."/>
            <person name="Fluit A.C."/>
            <person name="Duim B."/>
        </authorList>
    </citation>
    <scope>NUCLEOTIDE SEQUENCE [LARGE SCALE GENOMIC DNA]</scope>
    <source>
        <strain evidence="5 6">215070706401-1</strain>
    </source>
</reference>
<protein>
    <submittedName>
        <fullName evidence="5">Radical SAM protein</fullName>
    </submittedName>
</protein>
<evidence type="ECO:0000259" key="4">
    <source>
        <dbReference type="PROSITE" id="PS51918"/>
    </source>
</evidence>
<dbReference type="SFLD" id="SFLDG01084">
    <property type="entry name" value="Uncharacterised_Radical_SAM_Su"/>
    <property type="match status" value="1"/>
</dbReference>
<proteinExistence type="predicted"/>
<sequence>MDIQSRQPQQFLTKTSGYLKDYTHTLNPYMGCQFACTYCYVRRSPISLFSGKTWGDWVTAKTDEQLKFRKELQKNKSKGPFTVFMSSSTDPYQPLEKKYEMTRYLLSEMHDCPPDFLFIQTRSPLIQRDIDILQSYPGNFIVSMTVETDREDIIRHFTPKAPSIQSRLKTVDKLRAAQIPTQIAIAPVLPCTDQFAERLTEHVDRVTIDDYFMGDGSNGHRTQSLGIQSLYENLDLQSWYHPDAYLHVLKLMQDAFPHDNIAISSEGFVPFQSN</sequence>
<keyword evidence="2" id="KW-0408">Iron</keyword>
<keyword evidence="3" id="KW-0411">Iron-sulfur</keyword>
<dbReference type="InterPro" id="IPR007197">
    <property type="entry name" value="rSAM"/>
</dbReference>
<evidence type="ECO:0000256" key="2">
    <source>
        <dbReference type="ARBA" id="ARBA00023004"/>
    </source>
</evidence>
<dbReference type="PANTHER" id="PTHR43432">
    <property type="entry name" value="SLR0285 PROTEIN"/>
    <property type="match status" value="1"/>
</dbReference>
<dbReference type="PROSITE" id="PS51918">
    <property type="entry name" value="RADICAL_SAM"/>
    <property type="match status" value="1"/>
</dbReference>
<dbReference type="Pfam" id="PF04055">
    <property type="entry name" value="Radical_SAM"/>
    <property type="match status" value="1"/>
</dbReference>
<dbReference type="SFLD" id="SFLDS00029">
    <property type="entry name" value="Radical_SAM"/>
    <property type="match status" value="1"/>
</dbReference>
<dbReference type="Proteomes" id="UP000218335">
    <property type="component" value="Unassembled WGS sequence"/>
</dbReference>
<dbReference type="Gene3D" id="3.80.30.30">
    <property type="match status" value="1"/>
</dbReference>
<dbReference type="CDD" id="cd01335">
    <property type="entry name" value="Radical_SAM"/>
    <property type="match status" value="1"/>
</dbReference>
<comment type="caution">
    <text evidence="5">The sequence shown here is derived from an EMBL/GenBank/DDBJ whole genome shotgun (WGS) entry which is preliminary data.</text>
</comment>
<keyword evidence="1" id="KW-0479">Metal-binding</keyword>
<dbReference type="SUPFAM" id="SSF102114">
    <property type="entry name" value="Radical SAM enzymes"/>
    <property type="match status" value="1"/>
</dbReference>
<dbReference type="EMBL" id="MWUU01000009">
    <property type="protein sequence ID" value="PCF54899.1"/>
    <property type="molecule type" value="Genomic_DNA"/>
</dbReference>
<dbReference type="PANTHER" id="PTHR43432:SF3">
    <property type="entry name" value="SLR0285 PROTEIN"/>
    <property type="match status" value="1"/>
</dbReference>
<evidence type="ECO:0000256" key="3">
    <source>
        <dbReference type="ARBA" id="ARBA00023014"/>
    </source>
</evidence>
<dbReference type="GO" id="GO:0003824">
    <property type="term" value="F:catalytic activity"/>
    <property type="evidence" value="ECO:0007669"/>
    <property type="project" value="InterPro"/>
</dbReference>
<dbReference type="RefSeq" id="WP_096592941.1">
    <property type="nucleotide sequence ID" value="NZ_MWRM01000009.1"/>
</dbReference>
<dbReference type="AlphaFoldDB" id="A0A2A4GWI2"/>
<name>A0A2A4GWI2_9STAP</name>
<evidence type="ECO:0000256" key="1">
    <source>
        <dbReference type="ARBA" id="ARBA00022723"/>
    </source>
</evidence>
<gene>
    <name evidence="5" type="ORF">B5C08_08080</name>
</gene>
<organism evidence="5 6">
    <name type="scientific">Staphylococcus delphini</name>
    <dbReference type="NCBI Taxonomy" id="53344"/>
    <lineage>
        <taxon>Bacteria</taxon>
        <taxon>Bacillati</taxon>
        <taxon>Bacillota</taxon>
        <taxon>Bacilli</taxon>
        <taxon>Bacillales</taxon>
        <taxon>Staphylococcaceae</taxon>
        <taxon>Staphylococcus</taxon>
        <taxon>Staphylococcus intermedius group</taxon>
    </lineage>
</organism>
<dbReference type="InterPro" id="IPR040086">
    <property type="entry name" value="MJ0683-like"/>
</dbReference>
<dbReference type="GO" id="GO:0046872">
    <property type="term" value="F:metal ion binding"/>
    <property type="evidence" value="ECO:0007669"/>
    <property type="project" value="UniProtKB-KW"/>
</dbReference>
<dbReference type="InterPro" id="IPR058240">
    <property type="entry name" value="rSAM_sf"/>
</dbReference>